<dbReference type="PROSITE" id="PS01228">
    <property type="entry name" value="COF_1"/>
    <property type="match status" value="1"/>
</dbReference>
<dbReference type="GO" id="GO:0016791">
    <property type="term" value="F:phosphatase activity"/>
    <property type="evidence" value="ECO:0007669"/>
    <property type="project" value="TreeGrafter"/>
</dbReference>
<keyword evidence="2" id="KW-1185">Reference proteome</keyword>
<comment type="caution">
    <text evidence="1">The sequence shown here is derived from an EMBL/GenBank/DDBJ whole genome shotgun (WGS) entry which is preliminary data.</text>
</comment>
<sequence length="250" mass="27715">MGHYKLIALDMDGTLLNEDKAISEGNRKAIQAAKAAGVTVVLSTGRNLHNIMAYIDELALSSPVVTVNGGEVWETPEKLQKRTTLDHRLVERMREIALRQDSWFWAYSVEGVFNKNNWIEKPISELEWLKFGYHIENPEALASIRAELESWDVLEITNSHPFNLELNPKGVSKASGLQDVCELLGIEMSQVVAVGDSLNDMSMIRQAGLGVAMGNAQEEVKREAGFITSSNEEDGVARVIWEHLVSPEGA</sequence>
<dbReference type="AlphaFoldDB" id="A0A4Q9DK88"/>
<dbReference type="SUPFAM" id="SSF56784">
    <property type="entry name" value="HAD-like"/>
    <property type="match status" value="1"/>
</dbReference>
<dbReference type="EMBL" id="SIRE01000025">
    <property type="protein sequence ID" value="TBL71538.1"/>
    <property type="molecule type" value="Genomic_DNA"/>
</dbReference>
<dbReference type="GO" id="GO:0000287">
    <property type="term" value="F:magnesium ion binding"/>
    <property type="evidence" value="ECO:0007669"/>
    <property type="project" value="TreeGrafter"/>
</dbReference>
<dbReference type="NCBIfam" id="TIGR01484">
    <property type="entry name" value="HAD-SF-IIB"/>
    <property type="match status" value="1"/>
</dbReference>
<organism evidence="1 2">
    <name type="scientific">Paenibacillus thalictri</name>
    <dbReference type="NCBI Taxonomy" id="2527873"/>
    <lineage>
        <taxon>Bacteria</taxon>
        <taxon>Bacillati</taxon>
        <taxon>Bacillota</taxon>
        <taxon>Bacilli</taxon>
        <taxon>Bacillales</taxon>
        <taxon>Paenibacillaceae</taxon>
        <taxon>Paenibacillus</taxon>
    </lineage>
</organism>
<reference evidence="1 2" key="1">
    <citation type="submission" date="2019-02" db="EMBL/GenBank/DDBJ databases">
        <title>Paenibacillus sp. nov., isolated from surface-sterilized tissue of Thalictrum simplex L.</title>
        <authorList>
            <person name="Tuo L."/>
        </authorList>
    </citation>
    <scope>NUCLEOTIDE SEQUENCE [LARGE SCALE GENOMIC DNA]</scope>
    <source>
        <strain evidence="1 2">N2SHLJ1</strain>
    </source>
</reference>
<accession>A0A4Q9DK88</accession>
<dbReference type="PANTHER" id="PTHR10000">
    <property type="entry name" value="PHOSPHOSERINE PHOSPHATASE"/>
    <property type="match status" value="1"/>
</dbReference>
<dbReference type="Proteomes" id="UP000293142">
    <property type="component" value="Unassembled WGS sequence"/>
</dbReference>
<dbReference type="InterPro" id="IPR023214">
    <property type="entry name" value="HAD_sf"/>
</dbReference>
<dbReference type="InterPro" id="IPR036412">
    <property type="entry name" value="HAD-like_sf"/>
</dbReference>
<dbReference type="InterPro" id="IPR006379">
    <property type="entry name" value="HAD-SF_hydro_IIB"/>
</dbReference>
<protein>
    <submittedName>
        <fullName evidence="1">HAD family phosphatase</fullName>
    </submittedName>
</protein>
<gene>
    <name evidence="1" type="ORF">EYB31_29610</name>
</gene>
<dbReference type="SFLD" id="SFLDS00003">
    <property type="entry name" value="Haloacid_Dehalogenase"/>
    <property type="match status" value="1"/>
</dbReference>
<evidence type="ECO:0000313" key="1">
    <source>
        <dbReference type="EMBL" id="TBL71538.1"/>
    </source>
</evidence>
<dbReference type="Pfam" id="PF08282">
    <property type="entry name" value="Hydrolase_3"/>
    <property type="match status" value="1"/>
</dbReference>
<dbReference type="CDD" id="cd07516">
    <property type="entry name" value="HAD_Pase"/>
    <property type="match status" value="1"/>
</dbReference>
<dbReference type="OrthoDB" id="9781413at2"/>
<dbReference type="PANTHER" id="PTHR10000:SF55">
    <property type="entry name" value="5-AMINO-6-(5-PHOSPHO-D-RIBITYLAMINO)URACIL PHOSPHATASE YCSE"/>
    <property type="match status" value="1"/>
</dbReference>
<dbReference type="PROSITE" id="PS01229">
    <property type="entry name" value="COF_2"/>
    <property type="match status" value="1"/>
</dbReference>
<dbReference type="GO" id="GO:0005829">
    <property type="term" value="C:cytosol"/>
    <property type="evidence" value="ECO:0007669"/>
    <property type="project" value="TreeGrafter"/>
</dbReference>
<name>A0A4Q9DK88_9BACL</name>
<dbReference type="Gene3D" id="3.40.50.1000">
    <property type="entry name" value="HAD superfamily/HAD-like"/>
    <property type="match status" value="1"/>
</dbReference>
<dbReference type="RefSeq" id="WP_131017115.1">
    <property type="nucleotide sequence ID" value="NZ_SIRE01000025.1"/>
</dbReference>
<proteinExistence type="predicted"/>
<dbReference type="SFLD" id="SFLDG01140">
    <property type="entry name" value="C2.B:_Phosphomannomutase_and_P"/>
    <property type="match status" value="1"/>
</dbReference>
<dbReference type="Gene3D" id="3.30.1240.10">
    <property type="match status" value="1"/>
</dbReference>
<evidence type="ECO:0000313" key="2">
    <source>
        <dbReference type="Proteomes" id="UP000293142"/>
    </source>
</evidence>